<feature type="compositionally biased region" description="Basic and acidic residues" evidence="1">
    <location>
        <begin position="382"/>
        <end position="400"/>
    </location>
</feature>
<dbReference type="Proteomes" id="UP001556367">
    <property type="component" value="Unassembled WGS sequence"/>
</dbReference>
<evidence type="ECO:0000313" key="2">
    <source>
        <dbReference type="EMBL" id="KAL0950670.1"/>
    </source>
</evidence>
<reference evidence="3" key="1">
    <citation type="submission" date="2024-06" db="EMBL/GenBank/DDBJ databases">
        <title>Multi-omics analyses provide insights into the biosynthesis of the anticancer antibiotic pleurotin in Hohenbuehelia grisea.</title>
        <authorList>
            <person name="Weaver J.A."/>
            <person name="Alberti F."/>
        </authorList>
    </citation>
    <scope>NUCLEOTIDE SEQUENCE [LARGE SCALE GENOMIC DNA]</scope>
    <source>
        <strain evidence="3">T-177</strain>
    </source>
</reference>
<accession>A0ABR3J5B8</accession>
<evidence type="ECO:0000313" key="3">
    <source>
        <dbReference type="Proteomes" id="UP001556367"/>
    </source>
</evidence>
<dbReference type="EMBL" id="JASNQZ010000011">
    <property type="protein sequence ID" value="KAL0950670.1"/>
    <property type="molecule type" value="Genomic_DNA"/>
</dbReference>
<feature type="region of interest" description="Disordered" evidence="1">
    <location>
        <begin position="159"/>
        <end position="230"/>
    </location>
</feature>
<sequence length="545" mass="59962">MTLRKKRSARQNLGNSKQPNEAELESRVSESLNQSIPELVCRFVHRPHTCEWRKAREGRSGPGPGNDRAGPHFPSRDSVVVDSDQDCELCAHLSLHEERIRVRLEEQEKRIAERIKHELWEQDARIGCIMTTAAAQFHETTTSGLFRIITSLSAMWQGRTSENRSEGNDDPPLDNLDPDITQGDGSPASEANETAAMRGEVHDNNPGISGHVFENAQQPPAANQHPPSLESEYPTLGGKWAFVPHMKDLRRAFLETAGIAPHMERLVRAPVQVTENGEIVVHFPDAVRESLIAWQDGQYEPPEVEPAASHEIPIQARSSSEEVEDQLHPSGEELADACTNELTTEEVSSSPGSERSAELEYVDEDPPEGSERSAELEYVDEDPPKRSAEQGFIKEGRPREVPNTLGPLNSNQQATSDNSDASDDSDDSDNSDDSDEESISDRANSPGISPEDSVSAQGDVPDTDDEDICTDNTIRAESNVEQENPSSFRNSDLSYEVNLEGVFPESASSSDTASAYGSCARDARLKLEALKEEPRGGRGPRRSMP</sequence>
<feature type="compositionally biased region" description="Polar residues" evidence="1">
    <location>
        <begin position="442"/>
        <end position="456"/>
    </location>
</feature>
<name>A0ABR3J5B8_9AGAR</name>
<feature type="region of interest" description="Disordered" evidence="1">
    <location>
        <begin position="1"/>
        <end position="29"/>
    </location>
</feature>
<proteinExistence type="predicted"/>
<feature type="region of interest" description="Disordered" evidence="1">
    <location>
        <begin position="54"/>
        <end position="74"/>
    </location>
</feature>
<evidence type="ECO:0000256" key="1">
    <source>
        <dbReference type="SAM" id="MobiDB-lite"/>
    </source>
</evidence>
<gene>
    <name evidence="2" type="ORF">HGRIS_007454</name>
</gene>
<keyword evidence="3" id="KW-1185">Reference proteome</keyword>
<feature type="compositionally biased region" description="Polar residues" evidence="1">
    <location>
        <begin position="10"/>
        <end position="19"/>
    </location>
</feature>
<protein>
    <submittedName>
        <fullName evidence="2">Uncharacterized protein</fullName>
    </submittedName>
</protein>
<feature type="compositionally biased region" description="Polar residues" evidence="1">
    <location>
        <begin position="406"/>
        <end position="415"/>
    </location>
</feature>
<feature type="compositionally biased region" description="Polar residues" evidence="1">
    <location>
        <begin position="470"/>
        <end position="492"/>
    </location>
</feature>
<feature type="compositionally biased region" description="Acidic residues" evidence="1">
    <location>
        <begin position="420"/>
        <end position="438"/>
    </location>
</feature>
<organism evidence="2 3">
    <name type="scientific">Hohenbuehelia grisea</name>
    <dbReference type="NCBI Taxonomy" id="104357"/>
    <lineage>
        <taxon>Eukaryota</taxon>
        <taxon>Fungi</taxon>
        <taxon>Dikarya</taxon>
        <taxon>Basidiomycota</taxon>
        <taxon>Agaricomycotina</taxon>
        <taxon>Agaricomycetes</taxon>
        <taxon>Agaricomycetidae</taxon>
        <taxon>Agaricales</taxon>
        <taxon>Pleurotineae</taxon>
        <taxon>Pleurotaceae</taxon>
        <taxon>Hohenbuehelia</taxon>
    </lineage>
</organism>
<feature type="region of interest" description="Disordered" evidence="1">
    <location>
        <begin position="301"/>
        <end position="328"/>
    </location>
</feature>
<feature type="compositionally biased region" description="Polar residues" evidence="1">
    <location>
        <begin position="340"/>
        <end position="353"/>
    </location>
</feature>
<comment type="caution">
    <text evidence="2">The sequence shown here is derived from an EMBL/GenBank/DDBJ whole genome shotgun (WGS) entry which is preliminary data.</text>
</comment>
<feature type="compositionally biased region" description="Low complexity" evidence="1">
    <location>
        <begin position="215"/>
        <end position="227"/>
    </location>
</feature>
<feature type="region of interest" description="Disordered" evidence="1">
    <location>
        <begin position="340"/>
        <end position="492"/>
    </location>
</feature>